<dbReference type="InterPro" id="IPR038538">
    <property type="entry name" value="MTERF_sf"/>
</dbReference>
<gene>
    <name evidence="1" type="ORF">C2E21_6947</name>
</gene>
<proteinExistence type="predicted"/>
<dbReference type="AlphaFoldDB" id="A0A2P6TJA5"/>
<evidence type="ECO:0000313" key="1">
    <source>
        <dbReference type="EMBL" id="PRW39292.1"/>
    </source>
</evidence>
<organism evidence="1 2">
    <name type="scientific">Chlorella sorokiniana</name>
    <name type="common">Freshwater green alga</name>
    <dbReference type="NCBI Taxonomy" id="3076"/>
    <lineage>
        <taxon>Eukaryota</taxon>
        <taxon>Viridiplantae</taxon>
        <taxon>Chlorophyta</taxon>
        <taxon>core chlorophytes</taxon>
        <taxon>Trebouxiophyceae</taxon>
        <taxon>Chlorellales</taxon>
        <taxon>Chlorellaceae</taxon>
        <taxon>Chlorella clade</taxon>
        <taxon>Chlorella</taxon>
    </lineage>
</organism>
<dbReference type="OrthoDB" id="513017at2759"/>
<evidence type="ECO:0000313" key="2">
    <source>
        <dbReference type="Proteomes" id="UP000239899"/>
    </source>
</evidence>
<protein>
    <submittedName>
        <fullName evidence="1">Uncharacterized protein</fullName>
    </submittedName>
</protein>
<dbReference type="EMBL" id="LHPG02000014">
    <property type="protein sequence ID" value="PRW39292.1"/>
    <property type="molecule type" value="Genomic_DNA"/>
</dbReference>
<dbReference type="Proteomes" id="UP000239899">
    <property type="component" value="Unassembled WGS sequence"/>
</dbReference>
<reference evidence="1 2" key="1">
    <citation type="journal article" date="2018" name="Plant J.">
        <title>Genome sequences of Chlorella sorokiniana UTEX 1602 and Micractinium conductrix SAG 241.80: implications to maltose excretion by a green alga.</title>
        <authorList>
            <person name="Arriola M.B."/>
            <person name="Velmurugan N."/>
            <person name="Zhang Y."/>
            <person name="Plunkett M.H."/>
            <person name="Hondzo H."/>
            <person name="Barney B.M."/>
        </authorList>
    </citation>
    <scope>NUCLEOTIDE SEQUENCE [LARGE SCALE GENOMIC DNA]</scope>
    <source>
        <strain evidence="2">UTEX 1602</strain>
    </source>
</reference>
<sequence length="277" mass="29896">MSGAAIAAAGSPPPCRWGWVRRGGGAAASRPPPAPRQRCLAAWANQRRQRDPANYQSMDELRSELERGDSGDGLVTGLIKWLGAAANTASSAASPLQAAYQWLLRKGAMPSKRESLDPDDDSDLDPQAMRELQALLLVGRTSVARMIRRCPQVLAMERGELIARLVGMKALFPGSDVARMVELAPAAFLDGDWPPKAQQLEAASTLLRRELSGADLDFMFQEDPAILFEPVDSLQVGLRRMRELWPGLTPQALGDSEPLHLSLAVKALGLSGPPKGF</sequence>
<keyword evidence="2" id="KW-1185">Reference proteome</keyword>
<comment type="caution">
    <text evidence="1">The sequence shown here is derived from an EMBL/GenBank/DDBJ whole genome shotgun (WGS) entry which is preliminary data.</text>
</comment>
<name>A0A2P6TJA5_CHLSO</name>
<dbReference type="Gene3D" id="1.25.70.10">
    <property type="entry name" value="Transcription termination factor 3, mitochondrial"/>
    <property type="match status" value="1"/>
</dbReference>
<accession>A0A2P6TJA5</accession>